<protein>
    <submittedName>
        <fullName evidence="1">Fanconi Anaemia group E protein, C-terminal</fullName>
    </submittedName>
</protein>
<dbReference type="OrthoDB" id="2449818at2759"/>
<reference evidence="2" key="1">
    <citation type="submission" date="2016-06" db="EMBL/GenBank/DDBJ databases">
        <title>Parallel loss of symbiosis genes in relatives of nitrogen-fixing non-legume Parasponia.</title>
        <authorList>
            <person name="Van Velzen R."/>
            <person name="Holmer R."/>
            <person name="Bu F."/>
            <person name="Rutten L."/>
            <person name="Van Zeijl A."/>
            <person name="Liu W."/>
            <person name="Santuari L."/>
            <person name="Cao Q."/>
            <person name="Sharma T."/>
            <person name="Shen D."/>
            <person name="Roswanjaya Y."/>
            <person name="Wardhani T."/>
            <person name="Kalhor M.S."/>
            <person name="Jansen J."/>
            <person name="Van den Hoogen J."/>
            <person name="Gungor B."/>
            <person name="Hartog M."/>
            <person name="Hontelez J."/>
            <person name="Verver J."/>
            <person name="Yang W.-C."/>
            <person name="Schijlen E."/>
            <person name="Repin R."/>
            <person name="Schilthuizen M."/>
            <person name="Schranz E."/>
            <person name="Heidstra R."/>
            <person name="Miyata K."/>
            <person name="Fedorova E."/>
            <person name="Kohlen W."/>
            <person name="Bisseling T."/>
            <person name="Smit S."/>
            <person name="Geurts R."/>
        </authorList>
    </citation>
    <scope>NUCLEOTIDE SEQUENCE [LARGE SCALE GENOMIC DNA]</scope>
    <source>
        <strain evidence="2">cv. WU1-14</strain>
    </source>
</reference>
<accession>A0A2P5BNV3</accession>
<dbReference type="PANTHER" id="PTHR32094:SF5">
    <property type="entry name" value="FANCONI ANEMIA GROUP E PROTEIN"/>
    <property type="match status" value="1"/>
</dbReference>
<evidence type="ECO:0000313" key="2">
    <source>
        <dbReference type="Proteomes" id="UP000237105"/>
    </source>
</evidence>
<dbReference type="GO" id="GO:0036297">
    <property type="term" value="P:interstrand cross-link repair"/>
    <property type="evidence" value="ECO:0007669"/>
    <property type="project" value="InterPro"/>
</dbReference>
<evidence type="ECO:0000313" key="1">
    <source>
        <dbReference type="EMBL" id="PON50443.1"/>
    </source>
</evidence>
<dbReference type="EMBL" id="JXTB01000245">
    <property type="protein sequence ID" value="PON50443.1"/>
    <property type="molecule type" value="Genomic_DNA"/>
</dbReference>
<dbReference type="AlphaFoldDB" id="A0A2P5BNV3"/>
<name>A0A2P5BNV3_PARAD</name>
<organism evidence="1 2">
    <name type="scientific">Parasponia andersonii</name>
    <name type="common">Sponia andersonii</name>
    <dbReference type="NCBI Taxonomy" id="3476"/>
    <lineage>
        <taxon>Eukaryota</taxon>
        <taxon>Viridiplantae</taxon>
        <taxon>Streptophyta</taxon>
        <taxon>Embryophyta</taxon>
        <taxon>Tracheophyta</taxon>
        <taxon>Spermatophyta</taxon>
        <taxon>Magnoliopsida</taxon>
        <taxon>eudicotyledons</taxon>
        <taxon>Gunneridae</taxon>
        <taxon>Pentapetalae</taxon>
        <taxon>rosids</taxon>
        <taxon>fabids</taxon>
        <taxon>Rosales</taxon>
        <taxon>Cannabaceae</taxon>
        <taxon>Parasponia</taxon>
    </lineage>
</organism>
<dbReference type="GO" id="GO:0043240">
    <property type="term" value="C:Fanconi anaemia nuclear complex"/>
    <property type="evidence" value="ECO:0007669"/>
    <property type="project" value="InterPro"/>
</dbReference>
<keyword evidence="2" id="KW-1185">Reference proteome</keyword>
<comment type="caution">
    <text evidence="1">The sequence shown here is derived from an EMBL/GenBank/DDBJ whole genome shotgun (WGS) entry which is preliminary data.</text>
</comment>
<sequence>MEAWVPLFDVFLNSPAPESEASQWLHQSFSASSSAGAPITTASFVSLLMKPFDAIVVDESSSFSSSSSSPPSTTRVMFVQTLPNMVQTRILSFLAVERRRFCRRDLCKLARNVLSGNPELDFWVERAARHLLDAVSESSYQWISCLSLDSGEGRLEDEFESLPGWLKDAAGTGDLLPWLPVLPEDLNSRTLSGDLGRNEDTLDQVNEYLEKLMDEVVGEIEIDDRKSDPVGPEIRNRALGLKARIMNFESTSKIVGLANEIRELCSDKRGDSSVVLELIEPWLVDDEIASVLISHLSNGSEEEFTWPSQVLCSIILPKFLVLDGPAPRVLLAATVEYSKLHRKTAVHALLLPLILRKNGINNPICDVITRVIKECLHPAHVSAICQKLLCGGKDERRVVCLSCHRNLISDEMVWTESLFNLFQSILNHNVCLTQDSVDHIVYQVQYSAERFSQSLKFGNFLLCLVTKCSPLLKSHKRILTEAVERTNTLVTKSLLSKLAVM</sequence>
<proteinExistence type="predicted"/>
<dbReference type="PANTHER" id="PTHR32094">
    <property type="entry name" value="FANCONI ANEMIA GROUP E PROTEIN"/>
    <property type="match status" value="1"/>
</dbReference>
<gene>
    <name evidence="1" type="ORF">PanWU01x14_223080</name>
</gene>
<dbReference type="Proteomes" id="UP000237105">
    <property type="component" value="Unassembled WGS sequence"/>
</dbReference>
<dbReference type="Gene3D" id="1.25.40.480">
    <property type="match status" value="1"/>
</dbReference>
<dbReference type="STRING" id="3476.A0A2P5BNV3"/>
<dbReference type="InterPro" id="IPR039685">
    <property type="entry name" value="FANCE"/>
</dbReference>